<gene>
    <name evidence="1" type="ORF">O0931_06935</name>
</gene>
<comment type="caution">
    <text evidence="1">The sequence shown here is derived from an EMBL/GenBank/DDBJ whole genome shotgun (WGS) entry which is preliminary data.</text>
</comment>
<organism evidence="1 2">
    <name type="scientific">Pedobacter rhodius</name>
    <dbReference type="NCBI Taxonomy" id="3004098"/>
    <lineage>
        <taxon>Bacteria</taxon>
        <taxon>Pseudomonadati</taxon>
        <taxon>Bacteroidota</taxon>
        <taxon>Sphingobacteriia</taxon>
        <taxon>Sphingobacteriales</taxon>
        <taxon>Sphingobacteriaceae</taxon>
        <taxon>Pedobacter</taxon>
    </lineage>
</organism>
<evidence type="ECO:0000313" key="1">
    <source>
        <dbReference type="EMBL" id="MCZ4223027.1"/>
    </source>
</evidence>
<accession>A0ABT4KVR7</accession>
<protein>
    <recommendedName>
        <fullName evidence="3">MG2 domain-containing protein</fullName>
    </recommendedName>
</protein>
<dbReference type="Proteomes" id="UP001144341">
    <property type="component" value="Unassembled WGS sequence"/>
</dbReference>
<name>A0ABT4KVR7_9SPHI</name>
<dbReference type="Gene3D" id="2.60.40.1930">
    <property type="match status" value="1"/>
</dbReference>
<keyword evidence="2" id="KW-1185">Reference proteome</keyword>
<sequence>MFKRLIPVFVVAFLFSIQLNAQFIKSDSLARILEKYSLQNKSSVLFIHFDKNVYTNNDQVWFTGYLLKNVTDINRYNTLYLSLINNKDSSVVLQHKFLIDKGFSFGSITLPDSIQSGDYRFVANTNIKLNGKPDAEFVQPVAIKSTTINPLSANLSLFKSNDEKTGNGTVLLKALTSDNRFIPNAEVSYIIGRDTHILKTGKAKTNVIGEIMIDYPAGKITAENNLVSVTLKKDKYLRYEKFDIPLDNVNQYQVNFYPEGGYMVANLKNKIGWEVKDAEGSAISAKAVIFVDNKALDTIYTNATGIGSFLFYPQSNQKYTVKLLKDGNLIGNYGIPASLSKGVNIKLNTAIGNDELKILVESNSADKVFLTVHNYENIYLATELKLPKKNPLSVLLKLDAIPAGINTITLLDSLYRPIAERLFFAHYDEIAQLQIDADKEQYNTRDSVKLRLKLFDKKGSQFDGVVSIAVVQANRVSLINKKNIVDYTHLESNLTSLPANSSGIKFNDLNYLDDVLLVKGWRKYKWPQQKDILLADENKISEFEYALRITKGKKTLKLPLSINTIAAGNINNFNTDSAGKFVLPFQSLITEQKSKVWLSLNDKNLLAYDVKINDPFEEIKPLVQKLNYEKDSKKMGMLSSGIENVNALAGIRLNEVTVRKSKDNSISFASFGRNACGDYVCQNRILNCQNHPVGTMPVKGQSYSSNGHMIIYQGCMEDRVKPNFLILNGISLPKEFYVADIKNKNEPINFATVYWNYQTFVNKEGATPITFTSGDLTGEFKIIIQGVTENGVVYGEQTITVKK</sequence>
<dbReference type="RefSeq" id="WP_269414829.1">
    <property type="nucleotide sequence ID" value="NZ_JAPWGL010000002.1"/>
</dbReference>
<dbReference type="EMBL" id="JAPWGL010000002">
    <property type="protein sequence ID" value="MCZ4223027.1"/>
    <property type="molecule type" value="Genomic_DNA"/>
</dbReference>
<evidence type="ECO:0000313" key="2">
    <source>
        <dbReference type="Proteomes" id="UP001144341"/>
    </source>
</evidence>
<evidence type="ECO:0008006" key="3">
    <source>
        <dbReference type="Google" id="ProtNLM"/>
    </source>
</evidence>
<reference evidence="1" key="1">
    <citation type="submission" date="2022-12" db="EMBL/GenBank/DDBJ databases">
        <title>Genome sequence of SJ11.</title>
        <authorList>
            <person name="Woo H."/>
        </authorList>
    </citation>
    <scope>NUCLEOTIDE SEQUENCE</scope>
    <source>
        <strain evidence="1">SJ11</strain>
    </source>
</reference>
<proteinExistence type="predicted"/>